<keyword evidence="2" id="KW-1133">Transmembrane helix</keyword>
<accession>A0AAJ5Z9E3</accession>
<evidence type="ECO:0000256" key="2">
    <source>
        <dbReference type="SAM" id="Phobius"/>
    </source>
</evidence>
<feature type="region of interest" description="Disordered" evidence="1">
    <location>
        <begin position="172"/>
        <end position="265"/>
    </location>
</feature>
<feature type="compositionally biased region" description="Pro residues" evidence="1">
    <location>
        <begin position="198"/>
        <end position="216"/>
    </location>
</feature>
<proteinExistence type="predicted"/>
<reference evidence="3 4" key="1">
    <citation type="submission" date="2023-03" db="EMBL/GenBank/DDBJ databases">
        <title>Mating type loci evolution in Malassezia.</title>
        <authorList>
            <person name="Coelho M.A."/>
        </authorList>
    </citation>
    <scope>NUCLEOTIDE SEQUENCE [LARGE SCALE GENOMIC DNA]</scope>
    <source>
        <strain evidence="3 4">CBS 13387</strain>
    </source>
</reference>
<keyword evidence="2" id="KW-0472">Membrane</keyword>
<dbReference type="EMBL" id="CP119923">
    <property type="protein sequence ID" value="WFD17676.1"/>
    <property type="molecule type" value="Genomic_DNA"/>
</dbReference>
<sequence>MWAVALEWVVTTVVLVHAFRALTAVPTPRTRSYDAWGQASHGTVRRIGSVRRRASVAEALRIVAVWSAYQCVRPILMHPIVWLLPFVSTIHLLWLVWMLLHPPMASHIVFASLLPWVRRHEVLIDEACLWGLGAWLFLVSQYHRLRRRSSPDAQEAQEVEKLCVEPVVAPRDTQRMAYTPPTPPPPARHLAKPSVPATQPPQPRPTRAPRAPPPTRIPTLRRSKRTASAPHSPSKRRKRAPQTSLAPRPSPGIRTRSQRAQAACP</sequence>
<keyword evidence="4" id="KW-1185">Reference proteome</keyword>
<evidence type="ECO:0000313" key="4">
    <source>
        <dbReference type="Proteomes" id="UP001217582"/>
    </source>
</evidence>
<feature type="transmembrane region" description="Helical" evidence="2">
    <location>
        <begin position="80"/>
        <end position="100"/>
    </location>
</feature>
<name>A0AAJ5Z9E3_9BASI</name>
<evidence type="ECO:0000256" key="1">
    <source>
        <dbReference type="SAM" id="MobiDB-lite"/>
    </source>
</evidence>
<protein>
    <submittedName>
        <fullName evidence="3">Uncharacterized protein</fullName>
    </submittedName>
</protein>
<gene>
    <name evidence="3" type="ORF">MARU1_003735</name>
</gene>
<keyword evidence="2" id="KW-0812">Transmembrane</keyword>
<dbReference type="Proteomes" id="UP001217582">
    <property type="component" value="Chromosome 8"/>
</dbReference>
<dbReference type="AlphaFoldDB" id="A0AAJ5Z9E3"/>
<feature type="transmembrane region" description="Helical" evidence="2">
    <location>
        <begin position="120"/>
        <end position="139"/>
    </location>
</feature>
<evidence type="ECO:0000313" key="3">
    <source>
        <dbReference type="EMBL" id="WFD17676.1"/>
    </source>
</evidence>
<organism evidence="3 4">
    <name type="scientific">Malassezia arunalokei</name>
    <dbReference type="NCBI Taxonomy" id="1514897"/>
    <lineage>
        <taxon>Eukaryota</taxon>
        <taxon>Fungi</taxon>
        <taxon>Dikarya</taxon>
        <taxon>Basidiomycota</taxon>
        <taxon>Ustilaginomycotina</taxon>
        <taxon>Malasseziomycetes</taxon>
        <taxon>Malasseziales</taxon>
        <taxon>Malasseziaceae</taxon>
        <taxon>Malassezia</taxon>
    </lineage>
</organism>